<keyword evidence="2" id="KW-1185">Reference proteome</keyword>
<accession>A0A5B7GI65</accession>
<gene>
    <name evidence="1" type="ORF">E2C01_053799</name>
</gene>
<evidence type="ECO:0000313" key="2">
    <source>
        <dbReference type="Proteomes" id="UP000324222"/>
    </source>
</evidence>
<dbReference type="AlphaFoldDB" id="A0A5B7GI65"/>
<dbReference type="Proteomes" id="UP000324222">
    <property type="component" value="Unassembled WGS sequence"/>
</dbReference>
<organism evidence="1 2">
    <name type="scientific">Portunus trituberculatus</name>
    <name type="common">Swimming crab</name>
    <name type="synonym">Neptunus trituberculatus</name>
    <dbReference type="NCBI Taxonomy" id="210409"/>
    <lineage>
        <taxon>Eukaryota</taxon>
        <taxon>Metazoa</taxon>
        <taxon>Ecdysozoa</taxon>
        <taxon>Arthropoda</taxon>
        <taxon>Crustacea</taxon>
        <taxon>Multicrustacea</taxon>
        <taxon>Malacostraca</taxon>
        <taxon>Eumalacostraca</taxon>
        <taxon>Eucarida</taxon>
        <taxon>Decapoda</taxon>
        <taxon>Pleocyemata</taxon>
        <taxon>Brachyura</taxon>
        <taxon>Eubrachyura</taxon>
        <taxon>Portunoidea</taxon>
        <taxon>Portunidae</taxon>
        <taxon>Portuninae</taxon>
        <taxon>Portunus</taxon>
    </lineage>
</organism>
<proteinExistence type="predicted"/>
<sequence length="97" mass="10205">MAVMYVSNLRCHSSHGIDGLPGLSRKGGEGRIPAASILLTVPWKTLVSGIREPPPGVDAPPTLAPLAGTLQDHSVPKHSRRCIVTVIFSSVCIDIPS</sequence>
<name>A0A5B7GI65_PORTR</name>
<dbReference type="EMBL" id="VSRR010016861">
    <property type="protein sequence ID" value="MPC59771.1"/>
    <property type="molecule type" value="Genomic_DNA"/>
</dbReference>
<evidence type="ECO:0000313" key="1">
    <source>
        <dbReference type="EMBL" id="MPC59771.1"/>
    </source>
</evidence>
<reference evidence="1 2" key="1">
    <citation type="submission" date="2019-05" db="EMBL/GenBank/DDBJ databases">
        <title>Another draft genome of Portunus trituberculatus and its Hox gene families provides insights of decapod evolution.</title>
        <authorList>
            <person name="Jeong J.-H."/>
            <person name="Song I."/>
            <person name="Kim S."/>
            <person name="Choi T."/>
            <person name="Kim D."/>
            <person name="Ryu S."/>
            <person name="Kim W."/>
        </authorList>
    </citation>
    <scope>NUCLEOTIDE SEQUENCE [LARGE SCALE GENOMIC DNA]</scope>
    <source>
        <tissue evidence="1">Muscle</tissue>
    </source>
</reference>
<protein>
    <submittedName>
        <fullName evidence="1">Uncharacterized protein</fullName>
    </submittedName>
</protein>
<comment type="caution">
    <text evidence="1">The sequence shown here is derived from an EMBL/GenBank/DDBJ whole genome shotgun (WGS) entry which is preliminary data.</text>
</comment>